<dbReference type="SMART" id="SM00267">
    <property type="entry name" value="GGDEF"/>
    <property type="match status" value="1"/>
</dbReference>
<dbReference type="SUPFAM" id="SSF55781">
    <property type="entry name" value="GAF domain-like"/>
    <property type="match status" value="1"/>
</dbReference>
<dbReference type="SUPFAM" id="SSF55073">
    <property type="entry name" value="Nucleotide cyclase"/>
    <property type="match status" value="1"/>
</dbReference>
<dbReference type="InterPro" id="IPR001610">
    <property type="entry name" value="PAC"/>
</dbReference>
<dbReference type="AlphaFoldDB" id="A0A0S3QW21"/>
<dbReference type="InterPro" id="IPR043128">
    <property type="entry name" value="Rev_trsase/Diguanyl_cyclase"/>
</dbReference>
<dbReference type="SMART" id="SM00086">
    <property type="entry name" value="PAC"/>
    <property type="match status" value="2"/>
</dbReference>
<dbReference type="SMART" id="SM00091">
    <property type="entry name" value="PAS"/>
    <property type="match status" value="2"/>
</dbReference>
<accession>A0A0S3QW21</accession>
<dbReference type="NCBIfam" id="TIGR00229">
    <property type="entry name" value="sensory_box"/>
    <property type="match status" value="2"/>
</dbReference>
<evidence type="ECO:0000259" key="1">
    <source>
        <dbReference type="PROSITE" id="PS50112"/>
    </source>
</evidence>
<dbReference type="InterPro" id="IPR001633">
    <property type="entry name" value="EAL_dom"/>
</dbReference>
<proteinExistence type="predicted"/>
<dbReference type="SUPFAM" id="SSF55785">
    <property type="entry name" value="PYP-like sensor domain (PAS domain)"/>
    <property type="match status" value="2"/>
</dbReference>
<dbReference type="Pfam" id="PF00563">
    <property type="entry name" value="EAL"/>
    <property type="match status" value="1"/>
</dbReference>
<evidence type="ECO:0000259" key="3">
    <source>
        <dbReference type="PROSITE" id="PS50887"/>
    </source>
</evidence>
<dbReference type="Gene3D" id="3.30.450.40">
    <property type="match status" value="1"/>
</dbReference>
<dbReference type="SUPFAM" id="SSF141868">
    <property type="entry name" value="EAL domain-like"/>
    <property type="match status" value="1"/>
</dbReference>
<dbReference type="InterPro" id="IPR052155">
    <property type="entry name" value="Biofilm_reg_signaling"/>
</dbReference>
<dbReference type="SMART" id="SM00052">
    <property type="entry name" value="EAL"/>
    <property type="match status" value="1"/>
</dbReference>
<dbReference type="NCBIfam" id="TIGR00254">
    <property type="entry name" value="GGDEF"/>
    <property type="match status" value="1"/>
</dbReference>
<dbReference type="CDD" id="cd01948">
    <property type="entry name" value="EAL"/>
    <property type="match status" value="1"/>
</dbReference>
<dbReference type="PANTHER" id="PTHR44757:SF2">
    <property type="entry name" value="BIOFILM ARCHITECTURE MAINTENANCE PROTEIN MBAA"/>
    <property type="match status" value="1"/>
</dbReference>
<dbReference type="EMBL" id="AP013035">
    <property type="protein sequence ID" value="BAT72519.1"/>
    <property type="molecule type" value="Genomic_DNA"/>
</dbReference>
<dbReference type="InterPro" id="IPR029016">
    <property type="entry name" value="GAF-like_dom_sf"/>
</dbReference>
<dbReference type="CDD" id="cd00130">
    <property type="entry name" value="PAS"/>
    <property type="match status" value="2"/>
</dbReference>
<evidence type="ECO:0000313" key="4">
    <source>
        <dbReference type="EMBL" id="BAT72519.1"/>
    </source>
</evidence>
<dbReference type="Gene3D" id="3.30.70.270">
    <property type="match status" value="1"/>
</dbReference>
<dbReference type="PROSITE" id="PS50112">
    <property type="entry name" value="PAS"/>
    <property type="match status" value="2"/>
</dbReference>
<dbReference type="InterPro" id="IPR000160">
    <property type="entry name" value="GGDEF_dom"/>
</dbReference>
<dbReference type="CDD" id="cd01949">
    <property type="entry name" value="GGDEF"/>
    <property type="match status" value="1"/>
</dbReference>
<sequence>MEGESVKLALCPHISESDLPIWNKVKDELEKKLGEKIELQFFQNFKEEEERIEFDVFHLYYANPYKAIILFQKGYKPVARFRGTQEYLYVIGKEEDVFERDSLKVAVPLSSLPIYGMLYFYFGEIDVVIGTKWEDVFELVRLGKADVGVIYSGVWEKIEEKDDVKVVWSSEEWVAFHVFMAHPTVYNKVKPVLLSFDFLDEVTENDILAFTSVFKKFSMLGKRWEERDIAKAVASLGNVGVIIQQDKIEYANAYACKLLGYSKDEICSGSLLDFVYDKDKEKVEKALKQILLEKLFSCSCSEVRVINKRGKILILNVFASSVLFKGRYSAFILFFDITKHKRFERLYLLLREINQAITLSTLEEELFQRICKALVEKVGLKFVWVGVKESEENPYFKILYKAGEEEGYLDEVSISWKEDHSAGQGPSGVAYRTDEIAMVSDIQREGQCGACVDSAVQRGFLSCASIPLKDRTGVVRYVLAMYAPEPDFFDEETISVLYELKSDLEFAIKRLQDLRDSVVLSRAIEDSHSWVVVTDDKFRITYVNRAVCEISGYSKEELIGQNPRIFKSGLHPPHFYEELYNAILSGRVFTGVFINKKKNGKIFHLKVTIYPVQVFEGERRFLAIGTDITQEVKFKEQMAKLKYYDSLTGLLNMDGFFLIVAKKLEEDTHWHYTKLLAQVDIRDFSVINKTFGFEMGDAVLKDIAERLKLAFPNTLVARVSADEFVIFEEVSRKKEEAGLASFLERMHYVFEKPVYLSEKLQIKVSFNAGITMAPRDGKDIKELMGNVSMALAEAKLQGENKIMVFNEEVEKKVGRIMFAKTLIERAMEEDLFVLYYQPYFNAKTLRLEGFEALVRIKDTDGTIYTPSFFIDVLENNTRLIDYEKWLLKQVAEKARKWKVDISFNVSANSFKSKEYVFYLSTINSNASLTMEITERVLMENLEEAQKVLGFIKDRTNFKIAIDDFGTGYSSLKYVTEIPVDKVKIDMSFVRRMREDLKAKVMVKTIANLAAELGIASVAEGVERSEELEMLQEFGCTYVQGYLLGKPMPEEEAERLVLKSQQEGDSQKYN</sequence>
<dbReference type="Pfam" id="PF13185">
    <property type="entry name" value="GAF_2"/>
    <property type="match status" value="1"/>
</dbReference>
<dbReference type="Gene3D" id="3.20.20.450">
    <property type="entry name" value="EAL domain"/>
    <property type="match status" value="1"/>
</dbReference>
<dbReference type="PATRIC" id="fig|1298851.3.peg.1814"/>
<dbReference type="Pfam" id="PF12974">
    <property type="entry name" value="Phosphonate-bd"/>
    <property type="match status" value="2"/>
</dbReference>
<dbReference type="InterPro" id="IPR029787">
    <property type="entry name" value="Nucleotide_cyclase"/>
</dbReference>
<dbReference type="PANTHER" id="PTHR44757">
    <property type="entry name" value="DIGUANYLATE CYCLASE DGCP"/>
    <property type="match status" value="1"/>
</dbReference>
<evidence type="ECO:0000259" key="2">
    <source>
        <dbReference type="PROSITE" id="PS50883"/>
    </source>
</evidence>
<dbReference type="InterPro" id="IPR035965">
    <property type="entry name" value="PAS-like_dom_sf"/>
</dbReference>
<dbReference type="PROSITE" id="PS50887">
    <property type="entry name" value="GGDEF"/>
    <property type="match status" value="1"/>
</dbReference>
<reference evidence="5" key="1">
    <citation type="journal article" date="2018" name="Science">
        <title>A primordial and reversible TCA cycle in a facultatively chemolithoautotrophic thermophile.</title>
        <authorList>
            <person name="Nunoura T."/>
            <person name="Chikaraishi Y."/>
            <person name="Izaki R."/>
            <person name="Suwa T."/>
            <person name="Sato T."/>
            <person name="Harada T."/>
            <person name="Mori K."/>
            <person name="Kato Y."/>
            <person name="Miyazaki M."/>
            <person name="Shimamura S."/>
            <person name="Yanagawa K."/>
            <person name="Shuto A."/>
            <person name="Ohkouchi N."/>
            <person name="Fujita N."/>
            <person name="Takaki Y."/>
            <person name="Atomi H."/>
            <person name="Takai K."/>
        </authorList>
    </citation>
    <scope>NUCLEOTIDE SEQUENCE [LARGE SCALE GENOMIC DNA]</scope>
    <source>
        <strain evidence="5">DSM 17441 / JCM 13301 / NBRC 103674 / ABI70S6</strain>
    </source>
</reference>
<dbReference type="Proteomes" id="UP000063234">
    <property type="component" value="Chromosome"/>
</dbReference>
<feature type="domain" description="PAS" evidence="1">
    <location>
        <begin position="516"/>
        <end position="572"/>
    </location>
</feature>
<dbReference type="STRING" id="1298851.TST_1735"/>
<dbReference type="Pfam" id="PF13426">
    <property type="entry name" value="PAS_9"/>
    <property type="match status" value="2"/>
</dbReference>
<dbReference type="Pfam" id="PF00990">
    <property type="entry name" value="GGDEF"/>
    <property type="match status" value="1"/>
</dbReference>
<feature type="domain" description="EAL" evidence="2">
    <location>
        <begin position="816"/>
        <end position="1060"/>
    </location>
</feature>
<name>A0A0S3QW21_THET7</name>
<evidence type="ECO:0000313" key="5">
    <source>
        <dbReference type="Proteomes" id="UP000063234"/>
    </source>
</evidence>
<gene>
    <name evidence="4" type="ORF">TST_1735</name>
</gene>
<dbReference type="InterPro" id="IPR003018">
    <property type="entry name" value="GAF"/>
</dbReference>
<keyword evidence="5" id="KW-1185">Reference proteome</keyword>
<dbReference type="InterPro" id="IPR035919">
    <property type="entry name" value="EAL_sf"/>
</dbReference>
<organism evidence="4 5">
    <name type="scientific">Thermosulfidibacter takaii (strain DSM 17441 / JCM 13301 / NBRC 103674 / ABI70S6)</name>
    <dbReference type="NCBI Taxonomy" id="1298851"/>
    <lineage>
        <taxon>Bacteria</taxon>
        <taxon>Pseudomonadati</taxon>
        <taxon>Thermosulfidibacterota</taxon>
        <taxon>Thermosulfidibacteria</taxon>
        <taxon>Thermosulfidibacterales</taxon>
        <taxon>Thermosulfidibacteraceae</taxon>
    </lineage>
</organism>
<dbReference type="InterPro" id="IPR000014">
    <property type="entry name" value="PAS"/>
</dbReference>
<protein>
    <submittedName>
        <fullName evidence="4">Signal transduction protein</fullName>
    </submittedName>
</protein>
<feature type="domain" description="GGDEF" evidence="3">
    <location>
        <begin position="672"/>
        <end position="807"/>
    </location>
</feature>
<dbReference type="PROSITE" id="PS50883">
    <property type="entry name" value="EAL"/>
    <property type="match status" value="1"/>
</dbReference>
<dbReference type="Gene3D" id="3.30.450.20">
    <property type="entry name" value="PAS domain"/>
    <property type="match status" value="2"/>
</dbReference>
<feature type="domain" description="PAS" evidence="1">
    <location>
        <begin position="247"/>
        <end position="294"/>
    </location>
</feature>
<dbReference type="KEGG" id="ttk:TST_1735"/>